<accession>A0A1X0QCN6</accession>
<name>A0A1X0QCN6_9MICR</name>
<proteinExistence type="predicted"/>
<keyword evidence="3" id="KW-1185">Reference proteome</keyword>
<evidence type="ECO:0000313" key="3">
    <source>
        <dbReference type="Proteomes" id="UP000192356"/>
    </source>
</evidence>
<organism evidence="1 3">
    <name type="scientific">Hepatospora eriocheir</name>
    <dbReference type="NCBI Taxonomy" id="1081669"/>
    <lineage>
        <taxon>Eukaryota</taxon>
        <taxon>Fungi</taxon>
        <taxon>Fungi incertae sedis</taxon>
        <taxon>Microsporidia</taxon>
        <taxon>Hepatosporidae</taxon>
        <taxon>Hepatospora</taxon>
    </lineage>
</organism>
<sequence length="60" mass="6689">MYDIPQNESETTSESSIIIVDSKTSTHLDKRLASGCGSLPLLRFDKNQTKFLNALILFLS</sequence>
<evidence type="ECO:0000313" key="4">
    <source>
        <dbReference type="Proteomes" id="UP000192501"/>
    </source>
</evidence>
<dbReference type="VEuPathDB" id="MicrosporidiaDB:HERIO_563"/>
<gene>
    <name evidence="2" type="ORF">A0H76_2188</name>
    <name evidence="1" type="ORF">HERIO_563</name>
</gene>
<dbReference type="AlphaFoldDB" id="A0A1X0QCN6"/>
<evidence type="ECO:0000313" key="1">
    <source>
        <dbReference type="EMBL" id="ORD97551.1"/>
    </source>
</evidence>
<dbReference type="VEuPathDB" id="MicrosporidiaDB:A0H76_2188"/>
<dbReference type="Proteomes" id="UP000192356">
    <property type="component" value="Unassembled WGS sequence"/>
</dbReference>
<evidence type="ECO:0000313" key="2">
    <source>
        <dbReference type="EMBL" id="ORE00597.1"/>
    </source>
</evidence>
<protein>
    <submittedName>
        <fullName evidence="1">Uncharacterized protein</fullName>
    </submittedName>
</protein>
<dbReference type="EMBL" id="LVKB01000018">
    <property type="protein sequence ID" value="ORD97551.1"/>
    <property type="molecule type" value="Genomic_DNA"/>
</dbReference>
<reference evidence="3 4" key="1">
    <citation type="journal article" date="2017" name="Environ. Microbiol.">
        <title>Decay of the glycolytic pathway and adaptation to intranuclear parasitism within Enterocytozoonidae microsporidia.</title>
        <authorList>
            <person name="Wiredu Boakye D."/>
            <person name="Jaroenlak P."/>
            <person name="Prachumwat A."/>
            <person name="Williams T.A."/>
            <person name="Bateman K.S."/>
            <person name="Itsathitphaisarn O."/>
            <person name="Sritunyalucksana K."/>
            <person name="Paszkiewicz K.H."/>
            <person name="Moore K.A."/>
            <person name="Stentiford G.D."/>
            <person name="Williams B.A."/>
        </authorList>
    </citation>
    <scope>NUCLEOTIDE SEQUENCE [LARGE SCALE GENOMIC DNA]</scope>
    <source>
        <strain evidence="2">Canceri</strain>
        <strain evidence="4">canceri</strain>
        <strain evidence="1 3">GB1</strain>
    </source>
</reference>
<dbReference type="EMBL" id="LTAI01000006">
    <property type="protein sequence ID" value="ORE00597.1"/>
    <property type="molecule type" value="Genomic_DNA"/>
</dbReference>
<comment type="caution">
    <text evidence="1">The sequence shown here is derived from an EMBL/GenBank/DDBJ whole genome shotgun (WGS) entry which is preliminary data.</text>
</comment>
<dbReference type="Proteomes" id="UP000192501">
    <property type="component" value="Unassembled WGS sequence"/>
</dbReference>